<dbReference type="SUPFAM" id="SSF50044">
    <property type="entry name" value="SH3-domain"/>
    <property type="match status" value="3"/>
</dbReference>
<dbReference type="PROSITE" id="PS50831">
    <property type="entry name" value="SOHO"/>
    <property type="match status" value="1"/>
</dbReference>
<feature type="region of interest" description="Disordered" evidence="12">
    <location>
        <begin position="786"/>
        <end position="834"/>
    </location>
</feature>
<feature type="compositionally biased region" description="Basic and acidic residues" evidence="12">
    <location>
        <begin position="492"/>
        <end position="528"/>
    </location>
</feature>
<dbReference type="GO" id="GO:0005886">
    <property type="term" value="C:plasma membrane"/>
    <property type="evidence" value="ECO:0007669"/>
    <property type="project" value="UniProtKB-SubCell"/>
</dbReference>
<evidence type="ECO:0000256" key="8">
    <source>
        <dbReference type="ARBA" id="ARBA00022737"/>
    </source>
</evidence>
<dbReference type="CDD" id="cd11917">
    <property type="entry name" value="SH3_Sorbs2_3"/>
    <property type="match status" value="1"/>
</dbReference>
<dbReference type="SMART" id="SM00459">
    <property type="entry name" value="Sorb"/>
    <property type="match status" value="1"/>
</dbReference>
<dbReference type="Proteomes" id="UP000694851">
    <property type="component" value="Unplaced"/>
</dbReference>
<evidence type="ECO:0000256" key="5">
    <source>
        <dbReference type="ARBA" id="ARBA00022475"/>
    </source>
</evidence>
<evidence type="ECO:0000256" key="3">
    <source>
        <dbReference type="ARBA" id="ARBA00004496"/>
    </source>
</evidence>
<feature type="region of interest" description="Disordered" evidence="12">
    <location>
        <begin position="892"/>
        <end position="924"/>
    </location>
</feature>
<evidence type="ECO:0000259" key="14">
    <source>
        <dbReference type="PROSITE" id="PS50831"/>
    </source>
</evidence>
<dbReference type="PROSITE" id="PS50002">
    <property type="entry name" value="SH3"/>
    <property type="match status" value="3"/>
</dbReference>
<name>A0A8B7TCE8_HIPAR</name>
<feature type="domain" description="SH3" evidence="13">
    <location>
        <begin position="937"/>
        <end position="996"/>
    </location>
</feature>
<feature type="compositionally biased region" description="Polar residues" evidence="12">
    <location>
        <begin position="542"/>
        <end position="560"/>
    </location>
</feature>
<evidence type="ECO:0000256" key="1">
    <source>
        <dbReference type="ARBA" id="ARBA00004236"/>
    </source>
</evidence>
<dbReference type="CDD" id="cd11923">
    <property type="entry name" value="SH3_Sorbs2_2"/>
    <property type="match status" value="1"/>
</dbReference>
<organism evidence="15 16">
    <name type="scientific">Hipposideros armiger</name>
    <name type="common">Great Himalayan leaf-nosed bat</name>
    <dbReference type="NCBI Taxonomy" id="186990"/>
    <lineage>
        <taxon>Eukaryota</taxon>
        <taxon>Metazoa</taxon>
        <taxon>Chordata</taxon>
        <taxon>Craniata</taxon>
        <taxon>Vertebrata</taxon>
        <taxon>Euteleostomi</taxon>
        <taxon>Mammalia</taxon>
        <taxon>Eutheria</taxon>
        <taxon>Laurasiatheria</taxon>
        <taxon>Chiroptera</taxon>
        <taxon>Yinpterochiroptera</taxon>
        <taxon>Rhinolophoidea</taxon>
        <taxon>Hipposideridae</taxon>
        <taxon>Hipposideros</taxon>
    </lineage>
</organism>
<keyword evidence="5" id="KW-1003">Cell membrane</keyword>
<feature type="domain" description="SoHo" evidence="14">
    <location>
        <begin position="377"/>
        <end position="438"/>
    </location>
</feature>
<dbReference type="PANTHER" id="PTHR14167">
    <property type="entry name" value="SH3 DOMAIN-CONTAINING"/>
    <property type="match status" value="1"/>
</dbReference>
<dbReference type="OrthoDB" id="73680at2759"/>
<evidence type="ECO:0000256" key="4">
    <source>
        <dbReference type="ARBA" id="ARBA00022443"/>
    </source>
</evidence>
<feature type="compositionally biased region" description="Basic and acidic residues" evidence="12">
    <location>
        <begin position="637"/>
        <end position="648"/>
    </location>
</feature>
<dbReference type="Pfam" id="PF00018">
    <property type="entry name" value="SH3_1"/>
    <property type="match status" value="2"/>
</dbReference>
<comment type="subcellular location">
    <subcellularLocation>
        <location evidence="2">Cell junction</location>
        <location evidence="2">Focal adhesion</location>
    </subcellularLocation>
    <subcellularLocation>
        <location evidence="1">Cell membrane</location>
    </subcellularLocation>
    <subcellularLocation>
        <location evidence="3">Cytoplasm</location>
    </subcellularLocation>
</comment>
<dbReference type="InterPro" id="IPR036028">
    <property type="entry name" value="SH3-like_dom_sf"/>
</dbReference>
<dbReference type="Pfam" id="PF02208">
    <property type="entry name" value="Sorb"/>
    <property type="match status" value="1"/>
</dbReference>
<evidence type="ECO:0000256" key="12">
    <source>
        <dbReference type="SAM" id="MobiDB-lite"/>
    </source>
</evidence>
<evidence type="ECO:0000256" key="6">
    <source>
        <dbReference type="ARBA" id="ARBA00022490"/>
    </source>
</evidence>
<feature type="compositionally biased region" description="Pro residues" evidence="12">
    <location>
        <begin position="478"/>
        <end position="491"/>
    </location>
</feature>
<dbReference type="InterPro" id="IPR001452">
    <property type="entry name" value="SH3_domain"/>
</dbReference>
<dbReference type="GO" id="GO:0007219">
    <property type="term" value="P:Notch signaling pathway"/>
    <property type="evidence" value="ECO:0007669"/>
    <property type="project" value="TreeGrafter"/>
</dbReference>
<feature type="compositionally biased region" description="Polar residues" evidence="12">
    <location>
        <begin position="820"/>
        <end position="834"/>
    </location>
</feature>
<dbReference type="PRINTS" id="PR00452">
    <property type="entry name" value="SH3DOMAIN"/>
</dbReference>
<keyword evidence="4 11" id="KW-0728">SH3 domain</keyword>
<dbReference type="Pfam" id="PF14604">
    <property type="entry name" value="SH3_9"/>
    <property type="match status" value="1"/>
</dbReference>
<sequence length="996" mass="110240">MNTDSGGCARKRAAMSVTLTSVKRVQSSPNLLTAGRDSHSPDSAWRSYYDRNQDTLNGDATYSSLAAKGFRSVRPSLQDKKSPSQAPLLPPRKKNFGSPLITNHTKCDILNQLVTNTQIPSCIKYFTNKKPFQGAMNSNEDDSSQTIVYSEESNTTVSYTQKITNLLPATSSTGPEPTADLSSPFLQEDYTQDSQTQRISTLKLIHNQDLGSSMPFNTPQLSKPVDVPSFAKRPPSPPPNPVPEIHTASLSIQIAPLSGHDPESHKQLPELPPETTKIPLQQERQKSAVAAASQSSDCRVSQITVNGNSGGAVSPMSYYQRPFSPSAYSLPGSLNSSIIMQHGRSLDSTEAYPQHAQSLDGSIPLYRSSEEEKRVTVIKAPHYPGIGPVDESGIPTAIRTTVDRPKDWYKTMFKQIHMVHKPDDDTDMYNTPYTYNAGLYNSPYSTQSHPAAKTQTYRPLSKSHSDNGTDVFKDASSPAPPPHVPPPVPPLRPRDRSSTEKHDWDPPDRKVDTRKFRSEPRSIFEYEPGKSSILQHERPASLYQSSIDRSLERPTSSASLASDFRKRRKSEPAVGQPRGLGDPTASRMSPGRADLPGSSATLTKSFISSSPSSPSRAKDRESPRSYSSTLSDLGRSAPRERRGTPEKEKFPAKAVYDFKAQTSKELSFKKGDTVYILRKIDQNWYEGEHRGRVGIFPISYVEKLMPPEKAQPARPPPPAQPGEIGEAIAKYNFNADTNVELSLRKGDRVILLKRVDQNWYEGKIPGTNRQGIFPVSYVEVVKRNTTKGAEDYPDPPIPHSYSSDRIHSLSSNKPPSFSSGDRTSTPFPSRLLSSPTLHPPLASVSDLVSTLPQPTQSYSPPLLPKYSYQKEISSPQLKADLKSEIFVLGKPPRSPVMSRRSCSSPVRGLNGSHRVGMDRPALSQPQRPVFTHENIQGGGEPFQALYNYTPRNEDELELRESDVIDVMEKCDDGWFVGTSRRTKFFGTFPGNYVKRL</sequence>
<evidence type="ECO:0000256" key="10">
    <source>
        <dbReference type="ARBA" id="ARBA00023136"/>
    </source>
</evidence>
<proteinExistence type="predicted"/>
<keyword evidence="8" id="KW-0677">Repeat</keyword>
<dbReference type="GO" id="GO:0030425">
    <property type="term" value="C:dendrite"/>
    <property type="evidence" value="ECO:0007669"/>
    <property type="project" value="TreeGrafter"/>
</dbReference>
<gene>
    <name evidence="16" type="primary">SORBS2</name>
</gene>
<dbReference type="GO" id="GO:0045202">
    <property type="term" value="C:synapse"/>
    <property type="evidence" value="ECO:0007669"/>
    <property type="project" value="TreeGrafter"/>
</dbReference>
<keyword evidence="10" id="KW-0472">Membrane</keyword>
<feature type="region of interest" description="Disordered" evidence="12">
    <location>
        <begin position="446"/>
        <end position="648"/>
    </location>
</feature>
<feature type="compositionally biased region" description="Basic and acidic residues" evidence="12">
    <location>
        <begin position="463"/>
        <end position="473"/>
    </location>
</feature>
<dbReference type="CTD" id="8470"/>
<dbReference type="InterPro" id="IPR003127">
    <property type="entry name" value="SoHo_dom"/>
</dbReference>
<evidence type="ECO:0000256" key="11">
    <source>
        <dbReference type="PROSITE-ProRule" id="PRU00192"/>
    </source>
</evidence>
<feature type="compositionally biased region" description="Polar residues" evidence="12">
    <location>
        <begin position="598"/>
        <end position="607"/>
    </location>
</feature>
<dbReference type="GO" id="GO:0043025">
    <property type="term" value="C:neuronal cell body"/>
    <property type="evidence" value="ECO:0007669"/>
    <property type="project" value="TreeGrafter"/>
</dbReference>
<keyword evidence="15" id="KW-1185">Reference proteome</keyword>
<keyword evidence="6" id="KW-0963">Cytoplasm</keyword>
<keyword evidence="7" id="KW-0597">Phosphoprotein</keyword>
<dbReference type="FunFam" id="2.30.30.40:FF:000001">
    <property type="entry name" value="Sorbin and SH3 domain-containing protein 1 isoform 2"/>
    <property type="match status" value="1"/>
</dbReference>
<dbReference type="RefSeq" id="XP_019522754.1">
    <property type="nucleotide sequence ID" value="XM_019667209.1"/>
</dbReference>
<dbReference type="GO" id="GO:0005737">
    <property type="term" value="C:cytoplasm"/>
    <property type="evidence" value="ECO:0007669"/>
    <property type="project" value="UniProtKB-SubCell"/>
</dbReference>
<evidence type="ECO:0000256" key="9">
    <source>
        <dbReference type="ARBA" id="ARBA00022949"/>
    </source>
</evidence>
<reference evidence="16" key="1">
    <citation type="submission" date="2025-08" db="UniProtKB">
        <authorList>
            <consortium name="RefSeq"/>
        </authorList>
    </citation>
    <scope>IDENTIFICATION</scope>
    <source>
        <tissue evidence="16">Muscle</tissue>
    </source>
</reference>
<dbReference type="PANTHER" id="PTHR14167:SF56">
    <property type="entry name" value="SORBIN AND SH3 DOMAIN-CONTAINING PROTEIN 2"/>
    <property type="match status" value="1"/>
</dbReference>
<dbReference type="Gene3D" id="2.30.30.40">
    <property type="entry name" value="SH3 Domains"/>
    <property type="match status" value="3"/>
</dbReference>
<feature type="region of interest" description="Disordered" evidence="12">
    <location>
        <begin position="73"/>
        <end position="97"/>
    </location>
</feature>
<feature type="domain" description="SH3" evidence="13">
    <location>
        <begin position="647"/>
        <end position="706"/>
    </location>
</feature>
<evidence type="ECO:0000313" key="16">
    <source>
        <dbReference type="RefSeq" id="XP_019522754.1"/>
    </source>
</evidence>
<dbReference type="FunFam" id="2.30.30.40:FF:000004">
    <property type="entry name" value="Sorbin and SH3 domain-containing protein 1 isoform 2"/>
    <property type="match status" value="1"/>
</dbReference>
<keyword evidence="9" id="KW-0965">Cell junction</keyword>
<feature type="domain" description="SH3" evidence="13">
    <location>
        <begin position="722"/>
        <end position="783"/>
    </location>
</feature>
<accession>A0A8B7TCE8</accession>
<dbReference type="SMART" id="SM00326">
    <property type="entry name" value="SH3"/>
    <property type="match status" value="3"/>
</dbReference>
<dbReference type="GeneID" id="109395851"/>
<dbReference type="GO" id="GO:0005925">
    <property type="term" value="C:focal adhesion"/>
    <property type="evidence" value="ECO:0007669"/>
    <property type="project" value="UniProtKB-SubCell"/>
</dbReference>
<feature type="compositionally biased region" description="Low complexity" evidence="12">
    <location>
        <begin position="808"/>
        <end position="819"/>
    </location>
</feature>
<dbReference type="PRINTS" id="PR00499">
    <property type="entry name" value="P67PHOX"/>
</dbReference>
<dbReference type="InterPro" id="IPR050384">
    <property type="entry name" value="Endophilin_SH3RF"/>
</dbReference>
<feature type="compositionally biased region" description="Polar residues" evidence="12">
    <location>
        <begin position="446"/>
        <end position="458"/>
    </location>
</feature>
<dbReference type="FunFam" id="2.30.30.40:FF:000003">
    <property type="entry name" value="Sorbin and SH3 domain-containing protein 1 isoform 2"/>
    <property type="match status" value="1"/>
</dbReference>
<evidence type="ECO:0000256" key="7">
    <source>
        <dbReference type="ARBA" id="ARBA00022553"/>
    </source>
</evidence>
<dbReference type="AlphaFoldDB" id="A0A8B7TCE8"/>
<protein>
    <submittedName>
        <fullName evidence="16">Sorbin and SH3 domain-containing protein 2 isoform X22</fullName>
    </submittedName>
</protein>
<evidence type="ECO:0000256" key="2">
    <source>
        <dbReference type="ARBA" id="ARBA00004246"/>
    </source>
</evidence>
<evidence type="ECO:0000313" key="15">
    <source>
        <dbReference type="Proteomes" id="UP000694851"/>
    </source>
</evidence>
<evidence type="ECO:0000259" key="13">
    <source>
        <dbReference type="PROSITE" id="PS50002"/>
    </source>
</evidence>